<feature type="signal peptide" evidence="1">
    <location>
        <begin position="1"/>
        <end position="26"/>
    </location>
</feature>
<evidence type="ECO:0000256" key="1">
    <source>
        <dbReference type="SAM" id="SignalP"/>
    </source>
</evidence>
<proteinExistence type="predicted"/>
<dbReference type="EMBL" id="JACSQG010000001">
    <property type="protein sequence ID" value="MBD7976161.1"/>
    <property type="molecule type" value="Genomic_DNA"/>
</dbReference>
<keyword evidence="1" id="KW-0732">Signal</keyword>
<feature type="chain" id="PRO_5045636365" evidence="1">
    <location>
        <begin position="27"/>
        <end position="161"/>
    </location>
</feature>
<dbReference type="Gene3D" id="2.60.40.1820">
    <property type="match status" value="1"/>
</dbReference>
<reference evidence="3 4" key="1">
    <citation type="submission" date="2020-08" db="EMBL/GenBank/DDBJ databases">
        <title>A Genomic Blueprint of the Chicken Gut Microbiome.</title>
        <authorList>
            <person name="Gilroy R."/>
            <person name="Ravi A."/>
            <person name="Getino M."/>
            <person name="Pursley I."/>
            <person name="Horton D.L."/>
            <person name="Alikhan N.-F."/>
            <person name="Baker D."/>
            <person name="Gharbi K."/>
            <person name="Hall N."/>
            <person name="Watson M."/>
            <person name="Adriaenssens E.M."/>
            <person name="Foster-Nyarko E."/>
            <person name="Jarju S."/>
            <person name="Secka A."/>
            <person name="Antonio M."/>
            <person name="Oren A."/>
            <person name="Chaudhuri R."/>
            <person name="La Ragione R.M."/>
            <person name="Hildebrand F."/>
            <person name="Pallen M.J."/>
        </authorList>
    </citation>
    <scope>NUCLEOTIDE SEQUENCE [LARGE SCALE GENOMIC DNA]</scope>
    <source>
        <strain evidence="3 4">Sa2CUA2</strain>
    </source>
</reference>
<comment type="caution">
    <text evidence="3">The sequence shown here is derived from an EMBL/GenBank/DDBJ whole genome shotgun (WGS) entry which is preliminary data.</text>
</comment>
<dbReference type="Proteomes" id="UP000611945">
    <property type="component" value="Unassembled WGS sequence"/>
</dbReference>
<dbReference type="RefSeq" id="WP_251834924.1">
    <property type="nucleotide sequence ID" value="NZ_JACSQG010000001.1"/>
</dbReference>
<evidence type="ECO:0000313" key="4">
    <source>
        <dbReference type="Proteomes" id="UP000611945"/>
    </source>
</evidence>
<feature type="domain" description="Water stress and hypersensitive response" evidence="2">
    <location>
        <begin position="36"/>
        <end position="156"/>
    </location>
</feature>
<keyword evidence="4" id="KW-1185">Reference proteome</keyword>
<dbReference type="Pfam" id="PF03168">
    <property type="entry name" value="LEA_2"/>
    <property type="match status" value="1"/>
</dbReference>
<protein>
    <submittedName>
        <fullName evidence="3">LEA type 2 family protein</fullName>
    </submittedName>
</protein>
<organism evidence="3 4">
    <name type="scientific">Serpens gallinarum</name>
    <dbReference type="NCBI Taxonomy" id="2763075"/>
    <lineage>
        <taxon>Bacteria</taxon>
        <taxon>Pseudomonadati</taxon>
        <taxon>Pseudomonadota</taxon>
        <taxon>Gammaproteobacteria</taxon>
        <taxon>Pseudomonadales</taxon>
        <taxon>Pseudomonadaceae</taxon>
        <taxon>Pseudomonas</taxon>
    </lineage>
</organism>
<evidence type="ECO:0000259" key="2">
    <source>
        <dbReference type="SMART" id="SM00769"/>
    </source>
</evidence>
<sequence>MPSRSLSRISRVLISALLLATLAACANLAPRDPLKIDLAGLEPLAGQGLEVRFKVKLRVQNPNDTSIDFHGVALELDINGQPLASGVSDQRGKVAGFGETLIEVPVTISAFSALRQTWGLAGYQPGQGVPYVIRGKLGGSMLGSARFSDSGVLDWPAPAQR</sequence>
<accession>A0ABR8TK59</accession>
<dbReference type="PROSITE" id="PS51257">
    <property type="entry name" value="PROKAR_LIPOPROTEIN"/>
    <property type="match status" value="1"/>
</dbReference>
<dbReference type="InterPro" id="IPR004864">
    <property type="entry name" value="LEA_2"/>
</dbReference>
<name>A0ABR8TK59_9PSED</name>
<dbReference type="SMART" id="SM00769">
    <property type="entry name" value="WHy"/>
    <property type="match status" value="1"/>
</dbReference>
<dbReference type="InterPro" id="IPR013990">
    <property type="entry name" value="WHy-dom"/>
</dbReference>
<evidence type="ECO:0000313" key="3">
    <source>
        <dbReference type="EMBL" id="MBD7976161.1"/>
    </source>
</evidence>
<dbReference type="SUPFAM" id="SSF117070">
    <property type="entry name" value="LEA14-like"/>
    <property type="match status" value="1"/>
</dbReference>
<gene>
    <name evidence="3" type="ORF">H9642_03030</name>
</gene>